<proteinExistence type="predicted"/>
<reference evidence="1 2" key="1">
    <citation type="submission" date="2017-12" db="EMBL/GenBank/DDBJ databases">
        <title>Comparative genomics of Botrytis spp.</title>
        <authorList>
            <person name="Valero-Jimenez C.A."/>
            <person name="Tapia P."/>
            <person name="Veloso J."/>
            <person name="Silva-Moreno E."/>
            <person name="Staats M."/>
            <person name="Valdes J.H."/>
            <person name="Van Kan J.A.L."/>
        </authorList>
    </citation>
    <scope>NUCLEOTIDE SEQUENCE [LARGE SCALE GENOMIC DNA]</scope>
    <source>
        <strain evidence="1 2">MUCL11595</strain>
    </source>
</reference>
<dbReference type="Proteomes" id="UP000297527">
    <property type="component" value="Unassembled WGS sequence"/>
</dbReference>
<gene>
    <name evidence="1" type="ORF">BCON_0292g00020</name>
</gene>
<keyword evidence="2" id="KW-1185">Reference proteome</keyword>
<evidence type="ECO:0000313" key="2">
    <source>
        <dbReference type="Proteomes" id="UP000297527"/>
    </source>
</evidence>
<dbReference type="EMBL" id="PQXN01000291">
    <property type="protein sequence ID" value="TGO47120.1"/>
    <property type="molecule type" value="Genomic_DNA"/>
</dbReference>
<name>A0A4Z1HK27_9HELO</name>
<protein>
    <submittedName>
        <fullName evidence="1">Uncharacterized protein</fullName>
    </submittedName>
</protein>
<accession>A0A4Z1HK27</accession>
<dbReference type="AlphaFoldDB" id="A0A4Z1HK27"/>
<comment type="caution">
    <text evidence="1">The sequence shown here is derived from an EMBL/GenBank/DDBJ whole genome shotgun (WGS) entry which is preliminary data.</text>
</comment>
<evidence type="ECO:0000313" key="1">
    <source>
        <dbReference type="EMBL" id="TGO47120.1"/>
    </source>
</evidence>
<sequence>MTKSLNIRKPFCGVGISYPLNHVNILNLLFLIFSNNIDDELVVRLVVLNGVSYARENSTMNDIHLKPQG</sequence>
<organism evidence="1 2">
    <name type="scientific">Botryotinia convoluta</name>
    <dbReference type="NCBI Taxonomy" id="54673"/>
    <lineage>
        <taxon>Eukaryota</taxon>
        <taxon>Fungi</taxon>
        <taxon>Dikarya</taxon>
        <taxon>Ascomycota</taxon>
        <taxon>Pezizomycotina</taxon>
        <taxon>Leotiomycetes</taxon>
        <taxon>Helotiales</taxon>
        <taxon>Sclerotiniaceae</taxon>
        <taxon>Botryotinia</taxon>
    </lineage>
</organism>